<dbReference type="PANTHER" id="PTHR15959:SF0">
    <property type="entry name" value="SYNTAXIN-18"/>
    <property type="match status" value="1"/>
</dbReference>
<dbReference type="InterPro" id="IPR000727">
    <property type="entry name" value="T_SNARE_dom"/>
</dbReference>
<evidence type="ECO:0000313" key="13">
    <source>
        <dbReference type="Proteomes" id="UP000005222"/>
    </source>
</evidence>
<dbReference type="InParanoid" id="G8YU26"/>
<dbReference type="eggNOG" id="KOG3894">
    <property type="taxonomic scope" value="Eukaryota"/>
</dbReference>
<keyword evidence="3" id="KW-0813">Transport</keyword>
<dbReference type="PROSITE" id="PS50192">
    <property type="entry name" value="T_SNARE"/>
    <property type="match status" value="1"/>
</dbReference>
<comment type="subcellular location">
    <subcellularLocation>
        <location evidence="1">Membrane</location>
        <topology evidence="1">Single-pass type IV membrane protein</topology>
    </subcellularLocation>
</comment>
<dbReference type="Pfam" id="PF10496">
    <property type="entry name" value="Syntaxin-18_N"/>
    <property type="match status" value="1"/>
</dbReference>
<evidence type="ECO:0000259" key="10">
    <source>
        <dbReference type="PROSITE" id="PS50192"/>
    </source>
</evidence>
<dbReference type="EMBL" id="FO082059">
    <property type="protein sequence ID" value="CCE72866.1"/>
    <property type="molecule type" value="Genomic_DNA"/>
</dbReference>
<evidence type="ECO:0000256" key="9">
    <source>
        <dbReference type="SAM" id="Phobius"/>
    </source>
</evidence>
<keyword evidence="4 9" id="KW-0812">Transmembrane</keyword>
<proteinExistence type="inferred from homology"/>
<sequence length="339" mass="39371">MTDLTPLFRQCVHIVGSKFGDSIEAKKNELKKSKRSKLNNVIEDSFIKECKEYYVHLHNLHRVIKEIKSTYLSVADDSGLGINQTSLSLSEKNRIDDECKYMIQSLYRKLKILREYEEQRQETVLKQASWIGSIFSSSEEEEKELLISTTNTHRAQILKYLGNLTNDLSKSFQRMQNQRLERERQLNQLNFQNLETELNFDAIDDYAQKTEDGTFDAWDTALEEEESTKQALTQEQITSLEKENQEFLSLKANQLKSVEKLHNSMLDIINLQTELTHHLDTQFEQIDNMIENQTEIESNVTLGNRKLDSATNRNKKGSNMIVTTCIIVGLLILFLDYIS</sequence>
<feature type="domain" description="T-SNARE coiled-coil homology" evidence="10">
    <location>
        <begin position="248"/>
        <end position="310"/>
    </location>
</feature>
<evidence type="ECO:0000256" key="5">
    <source>
        <dbReference type="ARBA" id="ARBA00022927"/>
    </source>
</evidence>
<dbReference type="GO" id="GO:0006890">
    <property type="term" value="P:retrograde vesicle-mediated transport, Golgi to endoplasmic reticulum"/>
    <property type="evidence" value="ECO:0007669"/>
    <property type="project" value="TreeGrafter"/>
</dbReference>
<dbReference type="FunCoup" id="G8YU26">
    <property type="interactions" value="475"/>
</dbReference>
<dbReference type="OrthoDB" id="342981at2759"/>
<reference evidence="13" key="2">
    <citation type="journal article" date="2012" name="G3 (Bethesda)">
        <title>Pichia sorbitophila, an interspecies yeast hybrid reveals early steps of genome resolution following polyploidization.</title>
        <authorList>
            <person name="Leh Louis V."/>
            <person name="Despons L."/>
            <person name="Friedrich A."/>
            <person name="Martin T."/>
            <person name="Durrens P."/>
            <person name="Casaregola S."/>
            <person name="Neuveglise C."/>
            <person name="Fairhead C."/>
            <person name="Marck C."/>
            <person name="Cruz J.A."/>
            <person name="Straub M.L."/>
            <person name="Kugler V."/>
            <person name="Sacerdot C."/>
            <person name="Uzunov Z."/>
            <person name="Thierry A."/>
            <person name="Weiss S."/>
            <person name="Bleykasten C."/>
            <person name="De Montigny J."/>
            <person name="Jacques N."/>
            <person name="Jung P."/>
            <person name="Lemaire M."/>
            <person name="Mallet S."/>
            <person name="Morel G."/>
            <person name="Richard G.F."/>
            <person name="Sarkar A."/>
            <person name="Savel G."/>
            <person name="Schacherer J."/>
            <person name="Seret M.L."/>
            <person name="Talla E."/>
            <person name="Samson G."/>
            <person name="Jubin C."/>
            <person name="Poulain J."/>
            <person name="Vacherie B."/>
            <person name="Barbe V."/>
            <person name="Pelletier E."/>
            <person name="Sherman D.J."/>
            <person name="Westhof E."/>
            <person name="Weissenbach J."/>
            <person name="Baret P.V."/>
            <person name="Wincker P."/>
            <person name="Gaillardin C."/>
            <person name="Dujon B."/>
            <person name="Souciet J.L."/>
        </authorList>
    </citation>
    <scope>NUCLEOTIDE SEQUENCE [LARGE SCALE GENOMIC DNA]</scope>
    <source>
        <strain evidence="13">ATCC MYA-4447 / BCRC 22081 / CBS 7064 / NBRC 10061 / NRRL Y-12695</strain>
    </source>
</reference>
<evidence type="ECO:0000256" key="3">
    <source>
        <dbReference type="ARBA" id="ARBA00022448"/>
    </source>
</evidence>
<dbReference type="STRING" id="559304.G8YU26"/>
<gene>
    <name evidence="12" type="primary">Piso0_000467</name>
    <name evidence="11" type="ORF">GNLVRS01_PISO0A09988g</name>
    <name evidence="12" type="ORF">GNLVRS01_PISO0B10055g</name>
</gene>
<feature type="transmembrane region" description="Helical" evidence="9">
    <location>
        <begin position="320"/>
        <end position="338"/>
    </location>
</feature>
<evidence type="ECO:0000313" key="12">
    <source>
        <dbReference type="EMBL" id="CCE73427.1"/>
    </source>
</evidence>
<reference evidence="12" key="1">
    <citation type="submission" date="2011-10" db="EMBL/GenBank/DDBJ databases">
        <authorList>
            <person name="Genoscope - CEA"/>
        </authorList>
    </citation>
    <scope>NUCLEOTIDE SEQUENCE</scope>
    <source>
        <strain evidence="12">CBS 7064</strain>
    </source>
</reference>
<keyword evidence="7" id="KW-0175">Coiled coil</keyword>
<dbReference type="PANTHER" id="PTHR15959">
    <property type="entry name" value="SYNTAXIN-18"/>
    <property type="match status" value="1"/>
</dbReference>
<evidence type="ECO:0000256" key="7">
    <source>
        <dbReference type="ARBA" id="ARBA00023054"/>
    </source>
</evidence>
<dbReference type="Gene3D" id="1.20.5.110">
    <property type="match status" value="1"/>
</dbReference>
<dbReference type="GO" id="GO:0031201">
    <property type="term" value="C:SNARE complex"/>
    <property type="evidence" value="ECO:0007669"/>
    <property type="project" value="TreeGrafter"/>
</dbReference>
<dbReference type="Proteomes" id="UP000005222">
    <property type="component" value="Chromosome A"/>
</dbReference>
<dbReference type="Proteomes" id="UP000005222">
    <property type="component" value="Chromosome B"/>
</dbReference>
<dbReference type="EMBL" id="FO082058">
    <property type="protein sequence ID" value="CCE73427.1"/>
    <property type="molecule type" value="Genomic_DNA"/>
</dbReference>
<evidence type="ECO:0000256" key="1">
    <source>
        <dbReference type="ARBA" id="ARBA00004211"/>
    </source>
</evidence>
<evidence type="ECO:0000256" key="6">
    <source>
        <dbReference type="ARBA" id="ARBA00022989"/>
    </source>
</evidence>
<organism evidence="12 13">
    <name type="scientific">Pichia sorbitophila (strain ATCC MYA-4447 / BCRC 22081 / CBS 7064 / NBRC 10061 / NRRL Y-12695)</name>
    <name type="common">Hybrid yeast</name>
    <dbReference type="NCBI Taxonomy" id="559304"/>
    <lineage>
        <taxon>Eukaryota</taxon>
        <taxon>Fungi</taxon>
        <taxon>Dikarya</taxon>
        <taxon>Ascomycota</taxon>
        <taxon>Saccharomycotina</taxon>
        <taxon>Pichiomycetes</taxon>
        <taxon>Debaryomycetaceae</taxon>
        <taxon>Millerozyma</taxon>
    </lineage>
</organism>
<comment type="similarity">
    <text evidence="2">Belongs to the syntaxin family.</text>
</comment>
<keyword evidence="5" id="KW-0653">Protein transport</keyword>
<evidence type="ECO:0000313" key="11">
    <source>
        <dbReference type="EMBL" id="CCE72866.1"/>
    </source>
</evidence>
<keyword evidence="8 9" id="KW-0472">Membrane</keyword>
<evidence type="ECO:0000256" key="8">
    <source>
        <dbReference type="ARBA" id="ARBA00023136"/>
    </source>
</evidence>
<protein>
    <submittedName>
        <fullName evidence="12">Piso0_000467 protein</fullName>
    </submittedName>
</protein>
<keyword evidence="13" id="KW-1185">Reference proteome</keyword>
<accession>G8YU26</accession>
<dbReference type="GO" id="GO:0005783">
    <property type="term" value="C:endoplasmic reticulum"/>
    <property type="evidence" value="ECO:0007669"/>
    <property type="project" value="TreeGrafter"/>
</dbReference>
<dbReference type="HOGENOM" id="CLU_069210_0_0_1"/>
<dbReference type="AlphaFoldDB" id="G8YU26"/>
<dbReference type="GO" id="GO:0015031">
    <property type="term" value="P:protein transport"/>
    <property type="evidence" value="ECO:0007669"/>
    <property type="project" value="UniProtKB-KW"/>
</dbReference>
<evidence type="ECO:0000256" key="4">
    <source>
        <dbReference type="ARBA" id="ARBA00022692"/>
    </source>
</evidence>
<dbReference type="InterPro" id="IPR019529">
    <property type="entry name" value="Syntaxin-18_N"/>
</dbReference>
<dbReference type="OMA" id="YRIRTHI"/>
<keyword evidence="6 9" id="KW-1133">Transmembrane helix</keyword>
<evidence type="ECO:0000256" key="2">
    <source>
        <dbReference type="ARBA" id="ARBA00009063"/>
    </source>
</evidence>
<name>G8YU26_PICSO</name>